<dbReference type="NCBIfam" id="NF004491">
    <property type="entry name" value="PRK05826.1"/>
    <property type="match status" value="1"/>
</dbReference>
<accession>B3ETI5</accession>
<dbReference type="Pfam" id="PF02887">
    <property type="entry name" value="PK_C"/>
    <property type="match status" value="1"/>
</dbReference>
<evidence type="ECO:0000313" key="19">
    <source>
        <dbReference type="EMBL" id="ACE06537.1"/>
    </source>
</evidence>
<dbReference type="InterPro" id="IPR015813">
    <property type="entry name" value="Pyrv/PenolPyrv_kinase-like_dom"/>
</dbReference>
<dbReference type="HOGENOM" id="CLU_015439_8_2_10"/>
<dbReference type="GO" id="GO:0030955">
    <property type="term" value="F:potassium ion binding"/>
    <property type="evidence" value="ECO:0007669"/>
    <property type="project" value="UniProtKB-UniRule"/>
</dbReference>
<keyword evidence="11" id="KW-0067">ATP-binding</keyword>
<dbReference type="InterPro" id="IPR040442">
    <property type="entry name" value="Pyrv_kinase-like_dom_sf"/>
</dbReference>
<protein>
    <recommendedName>
        <fullName evidence="6 15">Pyruvate kinase</fullName>
        <ecNumber evidence="5 15">2.7.1.40</ecNumber>
    </recommendedName>
</protein>
<dbReference type="SUPFAM" id="SSF50800">
    <property type="entry name" value="PK beta-barrel domain-like"/>
    <property type="match status" value="1"/>
</dbReference>
<evidence type="ECO:0000256" key="9">
    <source>
        <dbReference type="ARBA" id="ARBA00022741"/>
    </source>
</evidence>
<sequence length="481" mass="53176">MKNNTAISENFNKTKIIATVGPASESKEVLTQLIEAGVGIIRLNFSHGTYAAHQQVINNVRAINKELGKHVCLLQDLQGPKIRIGKLKDEIIQLVNGQKLTLTPEIILGTESRITTTYTNLAHEIKIGDTILIDDGKIVLKAVLKQGNDLVTEVIHGGHLRANKGLNLPATKLSTPSLTEKDREDLAFGLQQNLEWVALSFVRSPKDIVELKEAIKQAGKNTKVVAKIEKPEALEHIQEIIAEADALMVARGDLGVEIAMEKVPMVQKDIVSLCNRAGKPVIIATQMMESMIENPLPTRAETNDIANAVIDGADALMLSGETAMGKYPIKVVSEMKKTILMVEQTAPIYNKYQPILTTSPTFYNDSLVRTACQLSHDIQAKAIICLTQTGWTALELAKHRPQANIFVFTDNQYLLNSINLVWNARGYYYDSMVSTDQTFADIESLLIKNNYLQPGDVFISMASMPIHSKQRTNMLKINRVS</sequence>
<comment type="similarity">
    <text evidence="4 16">Belongs to the pyruvate kinase family.</text>
</comment>
<dbReference type="GO" id="GO:0004743">
    <property type="term" value="F:pyruvate kinase activity"/>
    <property type="evidence" value="ECO:0007669"/>
    <property type="project" value="UniProtKB-UniRule"/>
</dbReference>
<evidence type="ECO:0000256" key="1">
    <source>
        <dbReference type="ARBA" id="ARBA00001946"/>
    </source>
</evidence>
<evidence type="ECO:0000256" key="11">
    <source>
        <dbReference type="ARBA" id="ARBA00022840"/>
    </source>
</evidence>
<dbReference type="NCBIfam" id="TIGR01064">
    <property type="entry name" value="pyruv_kin"/>
    <property type="match status" value="1"/>
</dbReference>
<dbReference type="PANTHER" id="PTHR11817">
    <property type="entry name" value="PYRUVATE KINASE"/>
    <property type="match status" value="1"/>
</dbReference>
<evidence type="ECO:0000259" key="17">
    <source>
        <dbReference type="Pfam" id="PF00224"/>
    </source>
</evidence>
<evidence type="ECO:0000259" key="18">
    <source>
        <dbReference type="Pfam" id="PF02887"/>
    </source>
</evidence>
<dbReference type="RefSeq" id="WP_012473290.1">
    <property type="nucleotide sequence ID" value="NC_010830.1"/>
</dbReference>
<keyword evidence="13 16" id="KW-0324">Glycolysis</keyword>
<evidence type="ECO:0000256" key="15">
    <source>
        <dbReference type="NCBIfam" id="TIGR01064"/>
    </source>
</evidence>
<dbReference type="EMBL" id="CP001102">
    <property type="protein sequence ID" value="ACE06537.1"/>
    <property type="molecule type" value="Genomic_DNA"/>
</dbReference>
<reference evidence="19 20" key="1">
    <citation type="journal article" date="2010" name="J. Bacteriol.">
        <title>The genome of the amoeba symbiont 'Candidatus Amoebophilus asiaticus' reveals common mechanisms for host cell interaction among amoeba-associated bacteria.</title>
        <authorList>
            <person name="Schmitz-Esser S."/>
            <person name="Tischler P."/>
            <person name="Arnold R."/>
            <person name="Montanaro J."/>
            <person name="Wagner M."/>
            <person name="Rattei T."/>
            <person name="Horn M."/>
        </authorList>
    </citation>
    <scope>NUCLEOTIDE SEQUENCE [LARGE SCALE GENOMIC DNA]</scope>
    <source>
        <strain evidence="19 20">5a2</strain>
    </source>
</reference>
<dbReference type="FunFam" id="2.40.33.10:FF:000001">
    <property type="entry name" value="Pyruvate kinase"/>
    <property type="match status" value="1"/>
</dbReference>
<keyword evidence="12 16" id="KW-0460">Magnesium</keyword>
<proteinExistence type="inferred from homology"/>
<dbReference type="OrthoDB" id="9812123at2"/>
<dbReference type="InterPro" id="IPR015806">
    <property type="entry name" value="Pyrv_Knase_insert_dom_sf"/>
</dbReference>
<dbReference type="NCBIfam" id="NF004978">
    <property type="entry name" value="PRK06354.1"/>
    <property type="match status" value="1"/>
</dbReference>
<dbReference type="InterPro" id="IPR036918">
    <property type="entry name" value="Pyrv_Knase_C_sf"/>
</dbReference>
<dbReference type="GO" id="GO:0005524">
    <property type="term" value="F:ATP binding"/>
    <property type="evidence" value="ECO:0007669"/>
    <property type="project" value="UniProtKB-KW"/>
</dbReference>
<keyword evidence="8" id="KW-0479">Metal-binding</keyword>
<dbReference type="SUPFAM" id="SSF52935">
    <property type="entry name" value="PK C-terminal domain-like"/>
    <property type="match status" value="1"/>
</dbReference>
<dbReference type="EC" id="2.7.1.40" evidence="5 15"/>
<dbReference type="Gene3D" id="3.20.20.60">
    <property type="entry name" value="Phosphoenolpyruvate-binding domains"/>
    <property type="match status" value="1"/>
</dbReference>
<dbReference type="InterPro" id="IPR011037">
    <property type="entry name" value="Pyrv_Knase-like_insert_dom_sf"/>
</dbReference>
<evidence type="ECO:0000256" key="16">
    <source>
        <dbReference type="RuleBase" id="RU000504"/>
    </source>
</evidence>
<evidence type="ECO:0000256" key="14">
    <source>
        <dbReference type="ARBA" id="ARBA00023317"/>
    </source>
</evidence>
<dbReference type="FunFam" id="3.20.20.60:FF:000025">
    <property type="entry name" value="Pyruvate kinase"/>
    <property type="match status" value="1"/>
</dbReference>
<evidence type="ECO:0000256" key="8">
    <source>
        <dbReference type="ARBA" id="ARBA00022723"/>
    </source>
</evidence>
<dbReference type="Pfam" id="PF00224">
    <property type="entry name" value="PK"/>
    <property type="match status" value="1"/>
</dbReference>
<evidence type="ECO:0000313" key="20">
    <source>
        <dbReference type="Proteomes" id="UP000001227"/>
    </source>
</evidence>
<evidence type="ECO:0000256" key="7">
    <source>
        <dbReference type="ARBA" id="ARBA00022679"/>
    </source>
</evidence>
<keyword evidence="14" id="KW-0670">Pyruvate</keyword>
<evidence type="ECO:0000256" key="2">
    <source>
        <dbReference type="ARBA" id="ARBA00001958"/>
    </source>
</evidence>
<evidence type="ECO:0000256" key="3">
    <source>
        <dbReference type="ARBA" id="ARBA00004997"/>
    </source>
</evidence>
<keyword evidence="9" id="KW-0547">Nucleotide-binding</keyword>
<dbReference type="SUPFAM" id="SSF51621">
    <property type="entry name" value="Phosphoenolpyruvate/pyruvate domain"/>
    <property type="match status" value="1"/>
</dbReference>
<dbReference type="GO" id="GO:0016301">
    <property type="term" value="F:kinase activity"/>
    <property type="evidence" value="ECO:0007669"/>
    <property type="project" value="UniProtKB-KW"/>
</dbReference>
<dbReference type="KEGG" id="aas:Aasi_1209"/>
<comment type="catalytic activity">
    <reaction evidence="16">
        <text>pyruvate + ATP = phosphoenolpyruvate + ADP + H(+)</text>
        <dbReference type="Rhea" id="RHEA:18157"/>
        <dbReference type="ChEBI" id="CHEBI:15361"/>
        <dbReference type="ChEBI" id="CHEBI:15378"/>
        <dbReference type="ChEBI" id="CHEBI:30616"/>
        <dbReference type="ChEBI" id="CHEBI:58702"/>
        <dbReference type="ChEBI" id="CHEBI:456216"/>
        <dbReference type="EC" id="2.7.1.40"/>
    </reaction>
</comment>
<dbReference type="AlphaFoldDB" id="B3ETI5"/>
<keyword evidence="7 16" id="KW-0808">Transferase</keyword>
<evidence type="ECO:0000256" key="4">
    <source>
        <dbReference type="ARBA" id="ARBA00008663"/>
    </source>
</evidence>
<evidence type="ECO:0000256" key="13">
    <source>
        <dbReference type="ARBA" id="ARBA00023152"/>
    </source>
</evidence>
<evidence type="ECO:0000256" key="5">
    <source>
        <dbReference type="ARBA" id="ARBA00012142"/>
    </source>
</evidence>
<dbReference type="InterPro" id="IPR015795">
    <property type="entry name" value="Pyrv_Knase_C"/>
</dbReference>
<feature type="domain" description="Pyruvate kinase barrel" evidence="17">
    <location>
        <begin position="12"/>
        <end position="332"/>
    </location>
</feature>
<evidence type="ECO:0000256" key="6">
    <source>
        <dbReference type="ARBA" id="ARBA00018587"/>
    </source>
</evidence>
<comment type="cofactor">
    <cofactor evidence="2">
        <name>K(+)</name>
        <dbReference type="ChEBI" id="CHEBI:29103"/>
    </cofactor>
</comment>
<dbReference type="GO" id="GO:0000287">
    <property type="term" value="F:magnesium ion binding"/>
    <property type="evidence" value="ECO:0007669"/>
    <property type="project" value="UniProtKB-UniRule"/>
</dbReference>
<dbReference type="UniPathway" id="UPA00109">
    <property type="reaction ID" value="UER00188"/>
</dbReference>
<evidence type="ECO:0000256" key="12">
    <source>
        <dbReference type="ARBA" id="ARBA00022842"/>
    </source>
</evidence>
<feature type="domain" description="Pyruvate kinase C-terminal" evidence="18">
    <location>
        <begin position="365"/>
        <end position="477"/>
    </location>
</feature>
<evidence type="ECO:0000256" key="10">
    <source>
        <dbReference type="ARBA" id="ARBA00022777"/>
    </source>
</evidence>
<dbReference type="InterPro" id="IPR001697">
    <property type="entry name" value="Pyr_Knase"/>
</dbReference>
<name>B3ETI5_AMOA5</name>
<dbReference type="Proteomes" id="UP000001227">
    <property type="component" value="Chromosome"/>
</dbReference>
<keyword evidence="10 16" id="KW-0418">Kinase</keyword>
<keyword evidence="20" id="KW-1185">Reference proteome</keyword>
<organism evidence="19 20">
    <name type="scientific">Amoebophilus asiaticus (strain 5a2)</name>
    <dbReference type="NCBI Taxonomy" id="452471"/>
    <lineage>
        <taxon>Bacteria</taxon>
        <taxon>Pseudomonadati</taxon>
        <taxon>Bacteroidota</taxon>
        <taxon>Cytophagia</taxon>
        <taxon>Cytophagales</taxon>
        <taxon>Amoebophilaceae</taxon>
        <taxon>Candidatus Amoebophilus</taxon>
    </lineage>
</organism>
<comment type="pathway">
    <text evidence="3 16">Carbohydrate degradation; glycolysis; pyruvate from D-glyceraldehyde 3-phosphate: step 5/5.</text>
</comment>
<dbReference type="InterPro" id="IPR015793">
    <property type="entry name" value="Pyrv_Knase_brl"/>
</dbReference>
<dbReference type="STRING" id="452471.Aasi_1209"/>
<dbReference type="eggNOG" id="COG0469">
    <property type="taxonomic scope" value="Bacteria"/>
</dbReference>
<comment type="cofactor">
    <cofactor evidence="1">
        <name>Mg(2+)</name>
        <dbReference type="ChEBI" id="CHEBI:18420"/>
    </cofactor>
</comment>
<dbReference type="PRINTS" id="PR01050">
    <property type="entry name" value="PYRUVTKNASE"/>
</dbReference>
<dbReference type="Gene3D" id="3.40.1380.20">
    <property type="entry name" value="Pyruvate kinase, C-terminal domain"/>
    <property type="match status" value="1"/>
</dbReference>
<gene>
    <name evidence="19" type="ordered locus">Aasi_1209</name>
</gene>
<dbReference type="Gene3D" id="2.40.33.10">
    <property type="entry name" value="PK beta-barrel domain-like"/>
    <property type="match status" value="1"/>
</dbReference>